<keyword evidence="3 4" id="KW-0472">Membrane</keyword>
<accession>A0A9P1N3Y2</accession>
<keyword evidence="4" id="KW-0406">Ion transport</keyword>
<evidence type="ECO:0000256" key="4">
    <source>
        <dbReference type="RuleBase" id="RU367022"/>
    </source>
</evidence>
<dbReference type="OrthoDB" id="161814at2759"/>
<evidence type="ECO:0000256" key="3">
    <source>
        <dbReference type="ARBA" id="ARBA00023136"/>
    </source>
</evidence>
<organism evidence="5 6">
    <name type="scientific">Caenorhabditis angaria</name>
    <dbReference type="NCBI Taxonomy" id="860376"/>
    <lineage>
        <taxon>Eukaryota</taxon>
        <taxon>Metazoa</taxon>
        <taxon>Ecdysozoa</taxon>
        <taxon>Nematoda</taxon>
        <taxon>Chromadorea</taxon>
        <taxon>Rhabditida</taxon>
        <taxon>Rhabditina</taxon>
        <taxon>Rhabditomorpha</taxon>
        <taxon>Rhabditoidea</taxon>
        <taxon>Rhabditidae</taxon>
        <taxon>Peloderinae</taxon>
        <taxon>Caenorhabditis</taxon>
    </lineage>
</organism>
<dbReference type="Pfam" id="PF04145">
    <property type="entry name" value="Ctr"/>
    <property type="match status" value="2"/>
</dbReference>
<keyword evidence="2 4" id="KW-1133">Transmembrane helix</keyword>
<evidence type="ECO:0000313" key="5">
    <source>
        <dbReference type="EMBL" id="CAI5450188.1"/>
    </source>
</evidence>
<dbReference type="Proteomes" id="UP001152747">
    <property type="component" value="Unassembled WGS sequence"/>
</dbReference>
<keyword evidence="1 4" id="KW-0812">Transmembrane</keyword>
<reference evidence="5" key="1">
    <citation type="submission" date="2022-11" db="EMBL/GenBank/DDBJ databases">
        <authorList>
            <person name="Kikuchi T."/>
        </authorList>
    </citation>
    <scope>NUCLEOTIDE SEQUENCE</scope>
    <source>
        <strain evidence="5">PS1010</strain>
    </source>
</reference>
<evidence type="ECO:0000256" key="2">
    <source>
        <dbReference type="ARBA" id="ARBA00022989"/>
    </source>
</evidence>
<feature type="transmembrane region" description="Helical" evidence="4">
    <location>
        <begin position="106"/>
        <end position="128"/>
    </location>
</feature>
<dbReference type="GO" id="GO:0016020">
    <property type="term" value="C:membrane"/>
    <property type="evidence" value="ECO:0007669"/>
    <property type="project" value="UniProtKB-SubCell"/>
</dbReference>
<evidence type="ECO:0000256" key="1">
    <source>
        <dbReference type="ARBA" id="ARBA00022692"/>
    </source>
</evidence>
<name>A0A9P1N3Y2_9PELO</name>
<keyword evidence="4" id="KW-0187">Copper transport</keyword>
<dbReference type="PANTHER" id="PTHR12483">
    <property type="entry name" value="SOLUTE CARRIER FAMILY 31 COPPER TRANSPORTERS"/>
    <property type="match status" value="1"/>
</dbReference>
<protein>
    <recommendedName>
        <fullName evidence="4">Copper transport protein</fullName>
    </recommendedName>
</protein>
<dbReference type="PANTHER" id="PTHR12483:SF30">
    <property type="entry name" value="COPPER TRANSPORT PROTEIN"/>
    <property type="match status" value="1"/>
</dbReference>
<proteinExistence type="inferred from homology"/>
<dbReference type="InterPro" id="IPR007274">
    <property type="entry name" value="Cop_transporter"/>
</dbReference>
<keyword evidence="4" id="KW-0186">Copper</keyword>
<gene>
    <name evidence="5" type="ORF">CAMP_LOCUS12825</name>
</gene>
<keyword evidence="4" id="KW-0813">Transport</keyword>
<comment type="similarity">
    <text evidence="4">Belongs to the copper transporter (Ctr) (TC 1.A.56) family. SLC31A subfamily.</text>
</comment>
<sequence length="155" mass="17691">MDHHHHNHKDHIGNPMEHSMPSMHSMSFHFGTQETILFDFWKIESVGGLIFSSLIIFLIAFLMESIRFFRAFRKAQKPSASASPTKFQPTIPDLIDPVLQAAQLGLAYFLMLIFMTFNVWICVVTVVGEVLSHLFYNAIFPFLYSGATNLAENHC</sequence>
<comment type="subcellular location">
    <subcellularLocation>
        <location evidence="4">Membrane</location>
        <topology evidence="4">Multi-pass membrane protein</topology>
    </subcellularLocation>
</comment>
<dbReference type="AlphaFoldDB" id="A0A9P1N3Y2"/>
<dbReference type="EMBL" id="CANHGI010000005">
    <property type="protein sequence ID" value="CAI5450188.1"/>
    <property type="molecule type" value="Genomic_DNA"/>
</dbReference>
<dbReference type="GO" id="GO:0005375">
    <property type="term" value="F:copper ion transmembrane transporter activity"/>
    <property type="evidence" value="ECO:0007669"/>
    <property type="project" value="UniProtKB-UniRule"/>
</dbReference>
<comment type="caution">
    <text evidence="5">The sequence shown here is derived from an EMBL/GenBank/DDBJ whole genome shotgun (WGS) entry which is preliminary data.</text>
</comment>
<feature type="transmembrane region" description="Helical" evidence="4">
    <location>
        <begin position="49"/>
        <end position="69"/>
    </location>
</feature>
<evidence type="ECO:0000313" key="6">
    <source>
        <dbReference type="Proteomes" id="UP001152747"/>
    </source>
</evidence>
<keyword evidence="6" id="KW-1185">Reference proteome</keyword>